<proteinExistence type="predicted"/>
<feature type="compositionally biased region" description="Basic and acidic residues" evidence="1">
    <location>
        <begin position="282"/>
        <end position="303"/>
    </location>
</feature>
<dbReference type="AlphaFoldDB" id="A0A1Y2P2W7"/>
<reference evidence="2 3" key="1">
    <citation type="submission" date="2016-09" db="EMBL/GenBank/DDBJ databases">
        <title>Streptomyces fradiae DSM40063, a candidate organism with high potential of specific P450 cytochromes.</title>
        <authorList>
            <person name="Grumaz C."/>
            <person name="Vainshtein Y."/>
            <person name="Kirstahler P."/>
            <person name="Sohn K."/>
        </authorList>
    </citation>
    <scope>NUCLEOTIDE SEQUENCE [LARGE SCALE GENOMIC DNA]</scope>
    <source>
        <strain evidence="2 3">DSM 40063</strain>
    </source>
</reference>
<feature type="region of interest" description="Disordered" evidence="1">
    <location>
        <begin position="260"/>
        <end position="311"/>
    </location>
</feature>
<protein>
    <submittedName>
        <fullName evidence="2">Uncharacterized protein</fullName>
    </submittedName>
</protein>
<organism evidence="2 3">
    <name type="scientific">Streptomyces fradiae ATCC 10745 = DSM 40063</name>
    <dbReference type="NCBI Taxonomy" id="1319510"/>
    <lineage>
        <taxon>Bacteria</taxon>
        <taxon>Bacillati</taxon>
        <taxon>Actinomycetota</taxon>
        <taxon>Actinomycetes</taxon>
        <taxon>Kitasatosporales</taxon>
        <taxon>Streptomycetaceae</taxon>
        <taxon>Streptomyces</taxon>
    </lineage>
</organism>
<dbReference type="Proteomes" id="UP000194318">
    <property type="component" value="Unassembled WGS sequence"/>
</dbReference>
<dbReference type="EMBL" id="MIFZ01000023">
    <property type="protein sequence ID" value="OSY54145.1"/>
    <property type="molecule type" value="Genomic_DNA"/>
</dbReference>
<evidence type="ECO:0000256" key="1">
    <source>
        <dbReference type="SAM" id="MobiDB-lite"/>
    </source>
</evidence>
<evidence type="ECO:0000313" key="3">
    <source>
        <dbReference type="Proteomes" id="UP000194318"/>
    </source>
</evidence>
<gene>
    <name evidence="2" type="ORF">BG846_00191</name>
</gene>
<name>A0A1Y2P2W7_STRFR</name>
<feature type="region of interest" description="Disordered" evidence="1">
    <location>
        <begin position="73"/>
        <end position="117"/>
    </location>
</feature>
<feature type="region of interest" description="Disordered" evidence="1">
    <location>
        <begin position="515"/>
        <end position="546"/>
    </location>
</feature>
<comment type="caution">
    <text evidence="2">The sequence shown here is derived from an EMBL/GenBank/DDBJ whole genome shotgun (WGS) entry which is preliminary data.</text>
</comment>
<evidence type="ECO:0000313" key="2">
    <source>
        <dbReference type="EMBL" id="OSY54145.1"/>
    </source>
</evidence>
<sequence length="546" mass="55006">MRDAGDGHRVAGGRAAAVLGALDDDDRLDGGRAAGQPGELAGVADGLQVQQDHVRGGVLVPVLEDVVAGDVGPVARRDERRHARTAPVQPRQQGDADGAGLGEQADAPGGRQLRGEGGVEPYALRGVDHAEGVGADDAHPVRAGLPHQGTLALPPLGAALRVPGRQDDEAAHAVLAAVRDGVRDVLGGHGDDGQVDGLAAASRPTRTGGTGGAGGAGGADVVGGATGTVGAVGGGTAGRGGLGADLPDRPVRGYAVQGGRALREGPVHGVDPAGEPGADEVAQDRAADPARSAARADDGDGGRGQEPLHGPRLGALLAGALHRQGAVGGLQVEVEADRAVLEAALLGVPGVREHLDHLGVGGQHLRREPPDAALPGDGGDVLQQRGGDPAALVGVLDEERDLRLVGGRARGAPRRVDPVVADGRDELASDGGGEPHPVHVVVVGEMAHVLGGEPGIGSEEPVVLRLVRHLLVEADQTAGVVRRDRSDPRGAAVAQHHVGFPVVGVGVRRVLGRVQHGPRVRGRSGTAPDMRDWSRQPLAPEGQHHG</sequence>
<accession>A0A1Y2P2W7</accession>